<gene>
    <name evidence="1" type="ORF">SteCoe_10789</name>
</gene>
<dbReference type="Proteomes" id="UP000187209">
    <property type="component" value="Unassembled WGS sequence"/>
</dbReference>
<organism evidence="1 2">
    <name type="scientific">Stentor coeruleus</name>
    <dbReference type="NCBI Taxonomy" id="5963"/>
    <lineage>
        <taxon>Eukaryota</taxon>
        <taxon>Sar</taxon>
        <taxon>Alveolata</taxon>
        <taxon>Ciliophora</taxon>
        <taxon>Postciliodesmatophora</taxon>
        <taxon>Heterotrichea</taxon>
        <taxon>Heterotrichida</taxon>
        <taxon>Stentoridae</taxon>
        <taxon>Stentor</taxon>
    </lineage>
</organism>
<comment type="caution">
    <text evidence="1">The sequence shown here is derived from an EMBL/GenBank/DDBJ whole genome shotgun (WGS) entry which is preliminary data.</text>
</comment>
<dbReference type="EMBL" id="MPUH01000176">
    <property type="protein sequence ID" value="OMJ87458.1"/>
    <property type="molecule type" value="Genomic_DNA"/>
</dbReference>
<accession>A0A1R2CEK7</accession>
<reference evidence="1 2" key="1">
    <citation type="submission" date="2016-11" db="EMBL/GenBank/DDBJ databases">
        <title>The macronuclear genome of Stentor coeruleus: a giant cell with tiny introns.</title>
        <authorList>
            <person name="Slabodnick M."/>
            <person name="Ruby J.G."/>
            <person name="Reiff S.B."/>
            <person name="Swart E.C."/>
            <person name="Gosai S."/>
            <person name="Prabakaran S."/>
            <person name="Witkowska E."/>
            <person name="Larue G.E."/>
            <person name="Fisher S."/>
            <person name="Freeman R.M."/>
            <person name="Gunawardena J."/>
            <person name="Chu W."/>
            <person name="Stover N.A."/>
            <person name="Gregory B.D."/>
            <person name="Nowacki M."/>
            <person name="Derisi J."/>
            <person name="Roy S.W."/>
            <person name="Marshall W.F."/>
            <person name="Sood P."/>
        </authorList>
    </citation>
    <scope>NUCLEOTIDE SEQUENCE [LARGE SCALE GENOMIC DNA]</scope>
    <source>
        <strain evidence="1">WM001</strain>
    </source>
</reference>
<evidence type="ECO:0000313" key="2">
    <source>
        <dbReference type="Proteomes" id="UP000187209"/>
    </source>
</evidence>
<evidence type="ECO:0000313" key="1">
    <source>
        <dbReference type="EMBL" id="OMJ87458.1"/>
    </source>
</evidence>
<name>A0A1R2CEK7_9CILI</name>
<dbReference type="AlphaFoldDB" id="A0A1R2CEK7"/>
<sequence length="235" mass="26654">MFDLSEDPTPEIPAEDLQNPLIVCVSKNPIPPSKSHNFNSLFFNPSTLRTKSLIQNPINQEAKTQQTTDKYEFIELGDIESTYEESLYQCHGYRKTWETFGRELYKVTEFNESMEYSVSEEHSDLANKINDFSIKITSSITDKFPKFSVASLSMSEASYQNAFDLYKKSYLDYAEPLEIINYTSPEHTEIDSATKGRGDSPVLLSTNVPTLGESNFKTSIEGKSEYCSCPKCGIF</sequence>
<proteinExistence type="predicted"/>
<protein>
    <submittedName>
        <fullName evidence="1">Uncharacterized protein</fullName>
    </submittedName>
</protein>
<keyword evidence="2" id="KW-1185">Reference proteome</keyword>